<name>A0A645I9M7_9ZZZZ</name>
<dbReference type="AlphaFoldDB" id="A0A645I9M7"/>
<reference evidence="1" key="1">
    <citation type="submission" date="2019-08" db="EMBL/GenBank/DDBJ databases">
        <authorList>
            <person name="Kucharzyk K."/>
            <person name="Murdoch R.W."/>
            <person name="Higgins S."/>
            <person name="Loffler F."/>
        </authorList>
    </citation>
    <scope>NUCLEOTIDE SEQUENCE</scope>
</reference>
<gene>
    <name evidence="1" type="ORF">SDC9_195209</name>
</gene>
<sequence length="50" mass="5629">MVAVPLLPAVLELPGTRNEGFLEDFSQCRQQHISMCHRLLEIHESLAIGQ</sequence>
<protein>
    <submittedName>
        <fullName evidence="1">Uncharacterized protein</fullName>
    </submittedName>
</protein>
<accession>A0A645I9M7</accession>
<comment type="caution">
    <text evidence="1">The sequence shown here is derived from an EMBL/GenBank/DDBJ whole genome shotgun (WGS) entry which is preliminary data.</text>
</comment>
<evidence type="ECO:0000313" key="1">
    <source>
        <dbReference type="EMBL" id="MPN47606.1"/>
    </source>
</evidence>
<organism evidence="1">
    <name type="scientific">bioreactor metagenome</name>
    <dbReference type="NCBI Taxonomy" id="1076179"/>
    <lineage>
        <taxon>unclassified sequences</taxon>
        <taxon>metagenomes</taxon>
        <taxon>ecological metagenomes</taxon>
    </lineage>
</organism>
<dbReference type="EMBL" id="VSSQ01109227">
    <property type="protein sequence ID" value="MPN47606.1"/>
    <property type="molecule type" value="Genomic_DNA"/>
</dbReference>
<proteinExistence type="predicted"/>